<dbReference type="PANTHER" id="PTHR30031">
    <property type="entry name" value="PHOSPHOENOLPYRUVATE CARBOXYKINASE ATP"/>
    <property type="match status" value="1"/>
</dbReference>
<dbReference type="SUPFAM" id="SSF53795">
    <property type="entry name" value="PEP carboxykinase-like"/>
    <property type="match status" value="4"/>
</dbReference>
<evidence type="ECO:0000256" key="1">
    <source>
        <dbReference type="ARBA" id="ARBA00004742"/>
    </source>
</evidence>
<dbReference type="VEuPathDB" id="ToxoDB:ETH2_1056500"/>
<dbReference type="UniPathway" id="UPA00138"/>
<keyword evidence="4" id="KW-0312">Gluconeogenesis</keyword>
<evidence type="ECO:0000313" key="11">
    <source>
        <dbReference type="EMBL" id="CDJ42640.1"/>
    </source>
</evidence>
<comment type="similarity">
    <text evidence="2">Belongs to the phosphoenolpyruvate carboxykinase (ATP) family.</text>
</comment>
<evidence type="ECO:0000313" key="12">
    <source>
        <dbReference type="Proteomes" id="UP000030747"/>
    </source>
</evidence>
<evidence type="ECO:0000256" key="6">
    <source>
        <dbReference type="ARBA" id="ARBA00022793"/>
    </source>
</evidence>
<dbReference type="Gene3D" id="3.90.228.20">
    <property type="match status" value="5"/>
</dbReference>
<dbReference type="Proteomes" id="UP000030747">
    <property type="component" value="Unassembled WGS sequence"/>
</dbReference>
<protein>
    <recommendedName>
        <fullName evidence="3">phosphoenolpyruvate carboxykinase (ATP)</fullName>
        <ecNumber evidence="3">4.1.1.49</ecNumber>
    </recommendedName>
</protein>
<dbReference type="GO" id="GO:0006094">
    <property type="term" value="P:gluconeogenesis"/>
    <property type="evidence" value="ECO:0007669"/>
    <property type="project" value="UniProtKB-UniPathway"/>
</dbReference>
<dbReference type="OrthoDB" id="184182at2759"/>
<evidence type="ECO:0000256" key="10">
    <source>
        <dbReference type="SAM" id="MobiDB-lite"/>
    </source>
</evidence>
<dbReference type="GO" id="GO:0004612">
    <property type="term" value="F:phosphoenolpyruvate carboxykinase (ATP) activity"/>
    <property type="evidence" value="ECO:0007669"/>
    <property type="project" value="UniProtKB-EC"/>
</dbReference>
<accession>U6L4D6</accession>
<dbReference type="SUPFAM" id="SSF68923">
    <property type="entry name" value="PEP carboxykinase N-terminal domain"/>
    <property type="match status" value="1"/>
</dbReference>
<dbReference type="EMBL" id="HG675728">
    <property type="protein sequence ID" value="CDJ42640.1"/>
    <property type="molecule type" value="Genomic_DNA"/>
</dbReference>
<feature type="compositionally biased region" description="Low complexity" evidence="10">
    <location>
        <begin position="76"/>
        <end position="95"/>
    </location>
</feature>
<evidence type="ECO:0000256" key="4">
    <source>
        <dbReference type="ARBA" id="ARBA00022432"/>
    </source>
</evidence>
<name>U6L4D6_EIMTE</name>
<dbReference type="InterPro" id="IPR008210">
    <property type="entry name" value="PEP_carboxykinase_N"/>
</dbReference>
<dbReference type="InterPro" id="IPR001272">
    <property type="entry name" value="PEP_carboxykinase_ATP"/>
</dbReference>
<comment type="catalytic activity">
    <reaction evidence="9">
        <text>oxaloacetate + ATP = phosphoenolpyruvate + ADP + CO2</text>
        <dbReference type="Rhea" id="RHEA:18617"/>
        <dbReference type="ChEBI" id="CHEBI:16452"/>
        <dbReference type="ChEBI" id="CHEBI:16526"/>
        <dbReference type="ChEBI" id="CHEBI:30616"/>
        <dbReference type="ChEBI" id="CHEBI:58702"/>
        <dbReference type="ChEBI" id="CHEBI:456216"/>
        <dbReference type="EC" id="4.1.1.49"/>
    </reaction>
</comment>
<dbReference type="AlphaFoldDB" id="U6L4D6"/>
<keyword evidence="7" id="KW-0067">ATP-binding</keyword>
<evidence type="ECO:0000256" key="9">
    <source>
        <dbReference type="ARBA" id="ARBA00047371"/>
    </source>
</evidence>
<reference evidence="11" key="1">
    <citation type="submission" date="2013-10" db="EMBL/GenBank/DDBJ databases">
        <title>Genomic analysis of the causative agents of coccidiosis in chickens.</title>
        <authorList>
            <person name="Reid A.J."/>
            <person name="Blake D."/>
            <person name="Billington K."/>
            <person name="Browne H."/>
            <person name="Dunn M."/>
            <person name="Hung S."/>
            <person name="Kawahara F."/>
            <person name="Miranda-Saavedra D."/>
            <person name="Mourier T."/>
            <person name="Nagra H."/>
            <person name="Otto T.D."/>
            <person name="Rawlings N."/>
            <person name="Sanchez A."/>
            <person name="Sanders M."/>
            <person name="Subramaniam C."/>
            <person name="Tay Y."/>
            <person name="Dear P."/>
            <person name="Doerig C."/>
            <person name="Gruber A."/>
            <person name="Parkinson J."/>
            <person name="Shirley M."/>
            <person name="Wan K.L."/>
            <person name="Berriman M."/>
            <person name="Tomley F."/>
            <person name="Pain A."/>
        </authorList>
    </citation>
    <scope>NUCLEOTIDE SEQUENCE [LARGE SCALE GENOMIC DNA]</scope>
    <source>
        <strain evidence="11">Houghton</strain>
    </source>
</reference>
<evidence type="ECO:0000256" key="2">
    <source>
        <dbReference type="ARBA" id="ARBA00006052"/>
    </source>
</evidence>
<evidence type="ECO:0000256" key="3">
    <source>
        <dbReference type="ARBA" id="ARBA00012363"/>
    </source>
</evidence>
<dbReference type="InterPro" id="IPR013035">
    <property type="entry name" value="PEP_carboxykinase_C"/>
</dbReference>
<organism evidence="11 12">
    <name type="scientific">Eimeria tenella</name>
    <name type="common">Coccidian parasite</name>
    <dbReference type="NCBI Taxonomy" id="5802"/>
    <lineage>
        <taxon>Eukaryota</taxon>
        <taxon>Sar</taxon>
        <taxon>Alveolata</taxon>
        <taxon>Apicomplexa</taxon>
        <taxon>Conoidasida</taxon>
        <taxon>Coccidia</taxon>
        <taxon>Eucoccidiorida</taxon>
        <taxon>Eimeriorina</taxon>
        <taxon>Eimeriidae</taxon>
        <taxon>Eimeria</taxon>
    </lineage>
</organism>
<dbReference type="PANTHER" id="PTHR30031:SF0">
    <property type="entry name" value="PHOSPHOENOLPYRUVATE CARBOXYKINASE (ATP)"/>
    <property type="match status" value="1"/>
</dbReference>
<evidence type="ECO:0000256" key="5">
    <source>
        <dbReference type="ARBA" id="ARBA00022741"/>
    </source>
</evidence>
<keyword evidence="12" id="KW-1185">Reference proteome</keyword>
<dbReference type="GeneID" id="25255538"/>
<reference evidence="11" key="2">
    <citation type="submission" date="2013-10" db="EMBL/GenBank/DDBJ databases">
        <authorList>
            <person name="Aslett M."/>
        </authorList>
    </citation>
    <scope>NUCLEOTIDE SEQUENCE [LARGE SCALE GENOMIC DNA]</scope>
    <source>
        <strain evidence="11">Houghton</strain>
    </source>
</reference>
<keyword evidence="5" id="KW-0547">Nucleotide-binding</keyword>
<feature type="region of interest" description="Disordered" evidence="10">
    <location>
        <begin position="75"/>
        <end position="95"/>
    </location>
</feature>
<dbReference type="Pfam" id="PF01293">
    <property type="entry name" value="PEPCK_ATP"/>
    <property type="match status" value="3"/>
</dbReference>
<comment type="pathway">
    <text evidence="1">Carbohydrate biosynthesis; gluconeogenesis.</text>
</comment>
<proteinExistence type="inferred from homology"/>
<dbReference type="VEuPathDB" id="ToxoDB:ETH_00032360"/>
<gene>
    <name evidence="11" type="ORF">ETH_00032360</name>
</gene>
<dbReference type="GO" id="GO:0005524">
    <property type="term" value="F:ATP binding"/>
    <property type="evidence" value="ECO:0007669"/>
    <property type="project" value="UniProtKB-KW"/>
</dbReference>
<keyword evidence="6" id="KW-0210">Decarboxylase</keyword>
<dbReference type="GO" id="GO:0005829">
    <property type="term" value="C:cytosol"/>
    <property type="evidence" value="ECO:0007669"/>
    <property type="project" value="TreeGrafter"/>
</dbReference>
<keyword evidence="8" id="KW-0456">Lyase</keyword>
<dbReference type="RefSeq" id="XP_013233390.1">
    <property type="nucleotide sequence ID" value="XM_013377936.1"/>
</dbReference>
<evidence type="ECO:0000256" key="7">
    <source>
        <dbReference type="ARBA" id="ARBA00022840"/>
    </source>
</evidence>
<evidence type="ECO:0000256" key="8">
    <source>
        <dbReference type="ARBA" id="ARBA00023239"/>
    </source>
</evidence>
<dbReference type="EC" id="4.1.1.49" evidence="3"/>
<dbReference type="Gene3D" id="3.40.449.10">
    <property type="entry name" value="Phosphoenolpyruvate Carboxykinase, domain 1"/>
    <property type="match status" value="1"/>
</dbReference>
<sequence length="524" mass="56244">MARRGFVRELQVLGVRPPCIYSCAHPSSLAAAAAGTAAAATAAAAAAARSPRTSQFFPQRRGTCSSVHQLVKMTNSSSSSSSSSGSSSSSSSSTASASVLEMLRRQIDANLAHHKPGECPLTKKEILDLGQLQKEIEFQEDIHGKGIKVAHLFHNTSPAILYEEALKHEPMSFISNTGALCVSSGLKTGRSPADKRIVEEPSSCDSIWWGKVNIKMKERAYLTNRERAVDYLNLQDQLYVVDGFAGWDSAHRVKIRVIASRAYHALFMQNMLVLPSPQELRDFEPDFTIYNAGCFPANRFTEGVTSQTSVALHLGKREMVILGTQYAGEMKKGILTLMMYLMPKKGLLPLHSSCNVGPRGDVTLFFGLSGTGKTTLSASLGRELVGDDEHSASLGRELVGDDEHVWSGSGVFNIEGGCYAKCTSASLGRELVGDDEHVWSGSGVFNIEGGCYAKCTSASLGRELVGDDEHVWSGSGVFNIEGGCYAKCTSASLGRELVGDDEHVWSGSGVFNIKGGCYAKCTVD</sequence>